<dbReference type="RefSeq" id="WP_213808571.1">
    <property type="nucleotide sequence ID" value="NZ_JAAMFK010000001.1"/>
</dbReference>
<feature type="transmembrane region" description="Helical" evidence="1">
    <location>
        <begin position="180"/>
        <end position="199"/>
    </location>
</feature>
<keyword evidence="1" id="KW-0812">Transmembrane</keyword>
<reference evidence="2 3" key="1">
    <citation type="submission" date="2020-02" db="EMBL/GenBank/DDBJ databases">
        <title>Fructobacillus sp. isolated from paper mulberry of Taiwan.</title>
        <authorList>
            <person name="Lin S.-T."/>
        </authorList>
    </citation>
    <scope>NUCLEOTIDE SEQUENCE [LARGE SCALE GENOMIC DNA]</scope>
    <source>
        <strain evidence="2 3">M2-14</strain>
    </source>
</reference>
<dbReference type="InterPro" id="IPR010288">
    <property type="entry name" value="EcsB_ABC"/>
</dbReference>
<feature type="transmembrane region" description="Helical" evidence="1">
    <location>
        <begin position="393"/>
        <end position="411"/>
    </location>
</feature>
<dbReference type="PIRSF" id="PIRSF037259">
    <property type="entry name" value="EcsB_ABC"/>
    <property type="match status" value="1"/>
</dbReference>
<dbReference type="EMBL" id="JAAMFK010000001">
    <property type="protein sequence ID" value="MBS9338292.1"/>
    <property type="molecule type" value="Genomic_DNA"/>
</dbReference>
<dbReference type="Proteomes" id="UP001519504">
    <property type="component" value="Unassembled WGS sequence"/>
</dbReference>
<evidence type="ECO:0008006" key="4">
    <source>
        <dbReference type="Google" id="ProtNLM"/>
    </source>
</evidence>
<feature type="transmembrane region" description="Helical" evidence="1">
    <location>
        <begin position="37"/>
        <end position="55"/>
    </location>
</feature>
<keyword evidence="3" id="KW-1185">Reference proteome</keyword>
<organism evidence="2 3">
    <name type="scientific">Fructobacillus broussonetiae</name>
    <dbReference type="NCBI Taxonomy" id="2713173"/>
    <lineage>
        <taxon>Bacteria</taxon>
        <taxon>Bacillati</taxon>
        <taxon>Bacillota</taxon>
        <taxon>Bacilli</taxon>
        <taxon>Lactobacillales</taxon>
        <taxon>Lactobacillaceae</taxon>
        <taxon>Fructobacillus</taxon>
    </lineage>
</organism>
<name>A0ABS5R2B5_9LACO</name>
<proteinExistence type="predicted"/>
<feature type="transmembrane region" description="Helical" evidence="1">
    <location>
        <begin position="297"/>
        <end position="315"/>
    </location>
</feature>
<comment type="caution">
    <text evidence="2">The sequence shown here is derived from an EMBL/GenBank/DDBJ whole genome shotgun (WGS) entry which is preliminary data.</text>
</comment>
<evidence type="ECO:0000313" key="3">
    <source>
        <dbReference type="Proteomes" id="UP001519504"/>
    </source>
</evidence>
<gene>
    <name evidence="2" type="ORF">G6R29_01410</name>
</gene>
<evidence type="ECO:0000313" key="2">
    <source>
        <dbReference type="EMBL" id="MBS9338292.1"/>
    </source>
</evidence>
<protein>
    <recommendedName>
        <fullName evidence="4">ABC transporter permease</fullName>
    </recommendedName>
</protein>
<keyword evidence="1" id="KW-0472">Membrane</keyword>
<feature type="transmembrane region" description="Helical" evidence="1">
    <location>
        <begin position="117"/>
        <end position="137"/>
    </location>
</feature>
<feature type="transmembrane region" description="Helical" evidence="1">
    <location>
        <begin position="321"/>
        <end position="339"/>
    </location>
</feature>
<accession>A0ABS5R2B5</accession>
<feature type="transmembrane region" description="Helical" evidence="1">
    <location>
        <begin position="67"/>
        <end position="85"/>
    </location>
</feature>
<dbReference type="Pfam" id="PF05975">
    <property type="entry name" value="EcsB"/>
    <property type="match status" value="1"/>
</dbReference>
<feature type="transmembrane region" description="Helical" evidence="1">
    <location>
        <begin position="368"/>
        <end position="387"/>
    </location>
</feature>
<evidence type="ECO:0000256" key="1">
    <source>
        <dbReference type="SAM" id="Phobius"/>
    </source>
</evidence>
<sequence length="416" mass="47731">MKKADFTIKLHELYASRRDKSLKETKKYLKLLFNDHFLIFLMIAFGGAVLVYRSAMDQDLSILNTDWTYWQLALFLWLSVGLLFGNLQTYFKKADTVFLASADGLLVHGYLKQAKRFSLLLALIWQTAFFLISLPIIANTDLSWVSAFNLFLVIIFVKTAMLEGEVARLISAKLAEQPKLFARINWTIAIITVWCFIYLNVWVEAIALFFAFLFAFLRIYQTRYMKKSGTVVFDNAVAQAEKEESKRYRFFSLFAEVPGQSNQSKRRRYLDGLLKFLGQKSAYKQLMIRRMARSTSGLNLVFRQLIVGAVLLLAVDPSAHWLFAGITALLIYLMNRQLLPFYGKAEAVLWTDLLFSDKATKQKDFSNILLALSSLFTLALTIILVIFKGDEAATVLSTGFITNLFVNRLYIQKQIK</sequence>
<keyword evidence="1" id="KW-1133">Transmembrane helix</keyword>